<organism evidence="2 3">
    <name type="scientific">Hexamita inflata</name>
    <dbReference type="NCBI Taxonomy" id="28002"/>
    <lineage>
        <taxon>Eukaryota</taxon>
        <taxon>Metamonada</taxon>
        <taxon>Diplomonadida</taxon>
        <taxon>Hexamitidae</taxon>
        <taxon>Hexamitinae</taxon>
        <taxon>Hexamita</taxon>
    </lineage>
</organism>
<reference evidence="2 3" key="1">
    <citation type="submission" date="2024-07" db="EMBL/GenBank/DDBJ databases">
        <authorList>
            <person name="Akdeniz Z."/>
        </authorList>
    </citation>
    <scope>NUCLEOTIDE SEQUENCE [LARGE SCALE GENOMIC DNA]</scope>
</reference>
<proteinExistence type="predicted"/>
<gene>
    <name evidence="2" type="ORF">HINF_LOCUS5644</name>
</gene>
<comment type="caution">
    <text evidence="2">The sequence shown here is derived from an EMBL/GenBank/DDBJ whole genome shotgun (WGS) entry which is preliminary data.</text>
</comment>
<evidence type="ECO:0000256" key="1">
    <source>
        <dbReference type="SAM" id="SignalP"/>
    </source>
</evidence>
<evidence type="ECO:0000313" key="3">
    <source>
        <dbReference type="Proteomes" id="UP001642409"/>
    </source>
</evidence>
<accession>A0ABP1GY27</accession>
<dbReference type="EMBL" id="CAXDID020000011">
    <property type="protein sequence ID" value="CAL5979497.1"/>
    <property type="molecule type" value="Genomic_DNA"/>
</dbReference>
<protein>
    <submittedName>
        <fullName evidence="2">Hypothetical_protein</fullName>
    </submittedName>
</protein>
<dbReference type="Proteomes" id="UP001642409">
    <property type="component" value="Unassembled WGS sequence"/>
</dbReference>
<evidence type="ECO:0000313" key="2">
    <source>
        <dbReference type="EMBL" id="CAL5979497.1"/>
    </source>
</evidence>
<keyword evidence="1" id="KW-0732">Signal</keyword>
<feature type="chain" id="PRO_5045865417" evidence="1">
    <location>
        <begin position="19"/>
        <end position="99"/>
    </location>
</feature>
<sequence length="99" mass="11529">MSILFHLLLRQICPHSWCDVMATRPDLVRNPFWQMMSPSMKSIGCPVLLVLYFPLNSISKMLLLFWMQNVFSELTIGKQLKTFICLLKTFTFQNIGSNN</sequence>
<keyword evidence="3" id="KW-1185">Reference proteome</keyword>
<name>A0ABP1GY27_9EUKA</name>
<feature type="signal peptide" evidence="1">
    <location>
        <begin position="1"/>
        <end position="18"/>
    </location>
</feature>